<proteinExistence type="predicted"/>
<protein>
    <submittedName>
        <fullName evidence="1">Uncharacterized protein</fullName>
    </submittedName>
</protein>
<organism evidence="1 2">
    <name type="scientific">Pyropia yezoensis</name>
    <name type="common">Susabi-nori</name>
    <name type="synonym">Porphyra yezoensis</name>
    <dbReference type="NCBI Taxonomy" id="2788"/>
    <lineage>
        <taxon>Eukaryota</taxon>
        <taxon>Rhodophyta</taxon>
        <taxon>Bangiophyceae</taxon>
        <taxon>Bangiales</taxon>
        <taxon>Bangiaceae</taxon>
        <taxon>Pyropia</taxon>
    </lineage>
</organism>
<gene>
    <name evidence="1" type="ORF">I4F81_003635</name>
</gene>
<evidence type="ECO:0000313" key="1">
    <source>
        <dbReference type="EMBL" id="KAK1861051.1"/>
    </source>
</evidence>
<name>A0ACC3BUB4_PYRYE</name>
<dbReference type="Proteomes" id="UP000798662">
    <property type="component" value="Chromosome 1"/>
</dbReference>
<dbReference type="EMBL" id="CM020618">
    <property type="protein sequence ID" value="KAK1861051.1"/>
    <property type="molecule type" value="Genomic_DNA"/>
</dbReference>
<evidence type="ECO:0000313" key="2">
    <source>
        <dbReference type="Proteomes" id="UP000798662"/>
    </source>
</evidence>
<accession>A0ACC3BUB4</accession>
<sequence length="1311" mass="127724">MAVAPGGGGGGGGLGEYLLTSLGMGGRGRPSRAGQCFTGEGGAEGDGWGRRGSDEAAAVAVARGATAGGGAAGRGGSGNGHPHGGGVGGMAGGGGGGGGGAGGGGKVAPVSGGVFKSVLAAVAAGRAPLPALLDASYGLTERLPADVKADLVAALTTPALTRQLLLYLTVIVPPPGAGAGGGGGLAAAAAAGAAWLGGGGGGPTGATATVAAGGGRGPPPASHRYPYVVATLLSRGPVRLRRALTDAPARLDDLFTALHAAAATTTTTTTTTVAGGGAGGAPADPLAVHYLTDVALSAVRDAPAAVAAAAARARPPAVADLLALLPAGRTPEVLLNLLCAARATAAVQFGPVTPGAVWLLASGGGGGGGGPDGGGDGDGDAAPAAVDPVAGLLPALGRRIAAAAAVAPPTAASVATVEAGCRVLVGVGLRVLLAPRLPVRRAADGAAAAADGEGRGGGGGGGGVPSWSRSAGRRQRSPSPPRPLPPPPPAGAGPDAAAYNAALDSLDLLRHPAPLLAALDAGLAAFHPAVDGRGGGLAAAAAAADALLTAVVTNRADSSCSSIRLLLAGVSLGALEAGLADRAPALIAVLAAPAPGLPPVPTMWQHVGAPLGAARAAVLRLTTTLLVHGSPAGVGAALAHAGHPAALVALLRRLPFNSLVATAAAGAVAAAYGRAGHGAWRAAAAAADGADLLPTLLRLWADAGAAEATRSATPVTGAGALAAMLGAIGDWVDAAPAGDAGVAALGDAPLARLAAARVGSLAAAAEASAGPLGGPPPPRDGGDGGGLGTGGGGGGGFADPLSAADEASVAAVAALAVTCTGQPTDVAANGKAPHDASPLASSSAAVAMAAMVPGGVPMGVKAGDGPPGGPAGGGGEPLKVAAPPADAAARRRRAKKERKRARKAATAEGQAPDARRYADAADAADGESPPDAGQTPATGAPPKCQTDPPSIPVARFFPSGVFPAGEVQAYRDDRAVRTSAAEERERARIDGDVVNALRHAAEAHRRVRGYMAPHIRPGVKLIDLCERLEGASRSLVGAHGLDAGIAFPTGCSVNHVAAHYTPNSGDDTVLGADDVLKVDVGTHVGGHIIDSAWTVAFHPRFEPLLGAVRAATDAGIVAAGIDVRVGDVGAAIQEVMESHEVELGGVTRPIRCVRNLNGHSVGRYAIHGGVAGVSVPIVRTGSATAKMEEGQCYAIETFGTTGRGYVVEGGECSHYMRRDDVPRRVPLRLARSRSLLATIDREFGKLAFCRRYLDRLGERRYMLGLKGLCDAEVVDPCPPLLETPGSYVAQFEHTILLGPTSKEVLSRGEDY</sequence>
<keyword evidence="2" id="KW-1185">Reference proteome</keyword>
<comment type="caution">
    <text evidence="1">The sequence shown here is derived from an EMBL/GenBank/DDBJ whole genome shotgun (WGS) entry which is preliminary data.</text>
</comment>
<reference evidence="1" key="1">
    <citation type="submission" date="2019-11" db="EMBL/GenBank/DDBJ databases">
        <title>Nori genome reveals adaptations in red seaweeds to the harsh intertidal environment.</title>
        <authorList>
            <person name="Wang D."/>
            <person name="Mao Y."/>
        </authorList>
    </citation>
    <scope>NUCLEOTIDE SEQUENCE</scope>
    <source>
        <tissue evidence="1">Gametophyte</tissue>
    </source>
</reference>